<dbReference type="InterPro" id="IPR006838">
    <property type="entry name" value="ADTRP_AIG1"/>
</dbReference>
<dbReference type="PANTHER" id="PTHR10989:SF16">
    <property type="entry name" value="AT02829P-RELATED"/>
    <property type="match status" value="1"/>
</dbReference>
<comment type="catalytic activity">
    <reaction evidence="16">
        <text>12-(9Z-hexadecenoyloxy)-octadecanoate + H2O = 12-hydroxyoctadecanoate + (9Z)-hexadecenoate + H(+)</text>
        <dbReference type="Rhea" id="RHEA:52072"/>
        <dbReference type="ChEBI" id="CHEBI:15377"/>
        <dbReference type="ChEBI" id="CHEBI:15378"/>
        <dbReference type="ChEBI" id="CHEBI:32372"/>
        <dbReference type="ChEBI" id="CHEBI:84201"/>
        <dbReference type="ChEBI" id="CHEBI:136312"/>
    </reaction>
    <physiologicalReaction direction="left-to-right" evidence="16">
        <dbReference type="Rhea" id="RHEA:52073"/>
    </physiologicalReaction>
</comment>
<comment type="catalytic activity">
    <reaction evidence="15">
        <text>13-(9Z-hexadecenoyloxy)-octadecanoate + H2O = 13-hydroxy-octadecanoate + (9Z)-hexadecenoate + H(+)</text>
        <dbReference type="Rhea" id="RHEA:52076"/>
        <dbReference type="ChEBI" id="CHEBI:15377"/>
        <dbReference type="ChEBI" id="CHEBI:15378"/>
        <dbReference type="ChEBI" id="CHEBI:32372"/>
        <dbReference type="ChEBI" id="CHEBI:136304"/>
        <dbReference type="ChEBI" id="CHEBI:136315"/>
    </reaction>
    <physiologicalReaction direction="left-to-right" evidence="15">
        <dbReference type="Rhea" id="RHEA:52077"/>
    </physiologicalReaction>
</comment>
<comment type="catalytic activity">
    <reaction evidence="10">
        <text>12-octadecanoyloxy-octadecanoate + H2O = 12-hydroxyoctadecanoate + octadecanoate + H(+)</text>
        <dbReference type="Rhea" id="RHEA:52080"/>
        <dbReference type="ChEBI" id="CHEBI:15377"/>
        <dbReference type="ChEBI" id="CHEBI:15378"/>
        <dbReference type="ChEBI" id="CHEBI:25629"/>
        <dbReference type="ChEBI" id="CHEBI:84201"/>
        <dbReference type="ChEBI" id="CHEBI:136330"/>
    </reaction>
    <physiologicalReaction direction="left-to-right" evidence="10">
        <dbReference type="Rhea" id="RHEA:52081"/>
    </physiologicalReaction>
</comment>
<comment type="catalytic activity">
    <reaction evidence="9">
        <text>9-hexadecanoyloxy-octadecanoate + H2O = 9-hydroxy-octadecanoate + hexadecanoate + H(+)</text>
        <dbReference type="Rhea" id="RHEA:52052"/>
        <dbReference type="ChEBI" id="CHEBI:7896"/>
        <dbReference type="ChEBI" id="CHEBI:15377"/>
        <dbReference type="ChEBI" id="CHEBI:15378"/>
        <dbReference type="ChEBI" id="CHEBI:83670"/>
        <dbReference type="ChEBI" id="CHEBI:136286"/>
    </reaction>
    <physiologicalReaction direction="left-to-right" evidence="9">
        <dbReference type="Rhea" id="RHEA:52053"/>
    </physiologicalReaction>
</comment>
<feature type="transmembrane region" description="Helical" evidence="17">
    <location>
        <begin position="169"/>
        <end position="188"/>
    </location>
</feature>
<comment type="catalytic activity">
    <reaction evidence="13">
        <text>9-octadecanoyloxy-octadecanoate + H2O = 9-hydroxy-octadecanoate + octadecanoate + H(+)</text>
        <dbReference type="Rhea" id="RHEA:52096"/>
        <dbReference type="ChEBI" id="CHEBI:15377"/>
        <dbReference type="ChEBI" id="CHEBI:15378"/>
        <dbReference type="ChEBI" id="CHEBI:25629"/>
        <dbReference type="ChEBI" id="CHEBI:136286"/>
        <dbReference type="ChEBI" id="CHEBI:136373"/>
    </reaction>
    <physiologicalReaction direction="left-to-right" evidence="13">
        <dbReference type="Rhea" id="RHEA:52097"/>
    </physiologicalReaction>
</comment>
<comment type="catalytic activity">
    <reaction evidence="1">
        <text>9-(9Z-hexadecenoyloxy)-octadecanoate + H2O = (9Z)-hexadecenoate + 9-hydroxy-octadecanoate + H(+)</text>
        <dbReference type="Rhea" id="RHEA:52068"/>
        <dbReference type="ChEBI" id="CHEBI:15377"/>
        <dbReference type="ChEBI" id="CHEBI:15378"/>
        <dbReference type="ChEBI" id="CHEBI:32372"/>
        <dbReference type="ChEBI" id="CHEBI:136286"/>
        <dbReference type="ChEBI" id="CHEBI:136309"/>
    </reaction>
    <physiologicalReaction direction="left-to-right" evidence="1">
        <dbReference type="Rhea" id="RHEA:52069"/>
    </physiologicalReaction>
</comment>
<reference evidence="18" key="1">
    <citation type="submission" date="2022-01" db="EMBL/GenBank/DDBJ databases">
        <authorList>
            <person name="King R."/>
        </authorList>
    </citation>
    <scope>NUCLEOTIDE SEQUENCE</scope>
</reference>
<evidence type="ECO:0000256" key="9">
    <source>
        <dbReference type="ARBA" id="ARBA00047863"/>
    </source>
</evidence>
<dbReference type="Proteomes" id="UP001153712">
    <property type="component" value="Chromosome 1"/>
</dbReference>
<feature type="transmembrane region" description="Helical" evidence="17">
    <location>
        <begin position="208"/>
        <end position="228"/>
    </location>
</feature>
<comment type="catalytic activity">
    <reaction evidence="11">
        <text>12-(9Z-octadecenoyloxy)-octadecanoate + H2O = 12-hydroxyoctadecanoate + (9Z)-octadecenoate + H(+)</text>
        <dbReference type="Rhea" id="RHEA:52060"/>
        <dbReference type="ChEBI" id="CHEBI:15377"/>
        <dbReference type="ChEBI" id="CHEBI:15378"/>
        <dbReference type="ChEBI" id="CHEBI:30823"/>
        <dbReference type="ChEBI" id="CHEBI:84201"/>
        <dbReference type="ChEBI" id="CHEBI:136302"/>
    </reaction>
    <physiologicalReaction direction="left-to-right" evidence="11">
        <dbReference type="Rhea" id="RHEA:52061"/>
    </physiologicalReaction>
</comment>
<feature type="transmembrane region" description="Helical" evidence="17">
    <location>
        <begin position="138"/>
        <end position="157"/>
    </location>
</feature>
<organism evidence="18 19">
    <name type="scientific">Phyllotreta striolata</name>
    <name type="common">Striped flea beetle</name>
    <name type="synonym">Crioceris striolata</name>
    <dbReference type="NCBI Taxonomy" id="444603"/>
    <lineage>
        <taxon>Eukaryota</taxon>
        <taxon>Metazoa</taxon>
        <taxon>Ecdysozoa</taxon>
        <taxon>Arthropoda</taxon>
        <taxon>Hexapoda</taxon>
        <taxon>Insecta</taxon>
        <taxon>Pterygota</taxon>
        <taxon>Neoptera</taxon>
        <taxon>Endopterygota</taxon>
        <taxon>Coleoptera</taxon>
        <taxon>Polyphaga</taxon>
        <taxon>Cucujiformia</taxon>
        <taxon>Chrysomeloidea</taxon>
        <taxon>Chrysomelidae</taxon>
        <taxon>Galerucinae</taxon>
        <taxon>Alticini</taxon>
        <taxon>Phyllotreta</taxon>
    </lineage>
</organism>
<name>A0A9N9XLN2_PHYSR</name>
<evidence type="ECO:0000313" key="18">
    <source>
        <dbReference type="EMBL" id="CAG9853823.1"/>
    </source>
</evidence>
<protein>
    <recommendedName>
        <fullName evidence="20">Androgen-dependent TFPI-regulating protein</fullName>
    </recommendedName>
</protein>
<dbReference type="AlphaFoldDB" id="A0A9N9XLN2"/>
<gene>
    <name evidence="18" type="ORF">PHYEVI_LOCUS290</name>
</gene>
<evidence type="ECO:0000256" key="17">
    <source>
        <dbReference type="SAM" id="Phobius"/>
    </source>
</evidence>
<evidence type="ECO:0000256" key="13">
    <source>
        <dbReference type="ARBA" id="ARBA00049221"/>
    </source>
</evidence>
<evidence type="ECO:0000256" key="3">
    <source>
        <dbReference type="ARBA" id="ARBA00009300"/>
    </source>
</evidence>
<evidence type="ECO:0000256" key="1">
    <source>
        <dbReference type="ARBA" id="ARBA00000923"/>
    </source>
</evidence>
<dbReference type="GO" id="GO:0012505">
    <property type="term" value="C:endomembrane system"/>
    <property type="evidence" value="ECO:0007669"/>
    <property type="project" value="UniProtKB-SubCell"/>
</dbReference>
<evidence type="ECO:0000256" key="16">
    <source>
        <dbReference type="ARBA" id="ARBA00049428"/>
    </source>
</evidence>
<comment type="catalytic activity">
    <reaction evidence="8">
        <text>13-octadecanoyloxy-octadecanoate + H2O = 13-hydroxy-octadecanoate + octadecanoate + H(+)</text>
        <dbReference type="Rhea" id="RHEA:52084"/>
        <dbReference type="ChEBI" id="CHEBI:15377"/>
        <dbReference type="ChEBI" id="CHEBI:15378"/>
        <dbReference type="ChEBI" id="CHEBI:25629"/>
        <dbReference type="ChEBI" id="CHEBI:136304"/>
        <dbReference type="ChEBI" id="CHEBI:136335"/>
    </reaction>
    <physiologicalReaction direction="left-to-right" evidence="8">
        <dbReference type="Rhea" id="RHEA:52085"/>
    </physiologicalReaction>
</comment>
<keyword evidence="19" id="KW-1185">Reference proteome</keyword>
<proteinExistence type="inferred from homology"/>
<evidence type="ECO:0000256" key="12">
    <source>
        <dbReference type="ARBA" id="ARBA00048800"/>
    </source>
</evidence>
<evidence type="ECO:0000256" key="10">
    <source>
        <dbReference type="ARBA" id="ARBA00048680"/>
    </source>
</evidence>
<comment type="catalytic activity">
    <reaction evidence="12">
        <text>9-(9Z-octadecenoyloxy)-octadecanoate + H2O = 9-hydroxy-octadecanoate + (9Z)-octadecenoate + H(+)</text>
        <dbReference type="Rhea" id="RHEA:52048"/>
        <dbReference type="ChEBI" id="CHEBI:15377"/>
        <dbReference type="ChEBI" id="CHEBI:15378"/>
        <dbReference type="ChEBI" id="CHEBI:30823"/>
        <dbReference type="ChEBI" id="CHEBI:136282"/>
        <dbReference type="ChEBI" id="CHEBI:136286"/>
    </reaction>
    <physiologicalReaction direction="left-to-right" evidence="12">
        <dbReference type="Rhea" id="RHEA:52049"/>
    </physiologicalReaction>
</comment>
<keyword evidence="4 17" id="KW-0812">Transmembrane</keyword>
<evidence type="ECO:0000256" key="7">
    <source>
        <dbReference type="ARBA" id="ARBA00047368"/>
    </source>
</evidence>
<keyword evidence="5 17" id="KW-1133">Transmembrane helix</keyword>
<comment type="similarity">
    <text evidence="3">Belongs to the AIG1 family.</text>
</comment>
<comment type="catalytic activity">
    <reaction evidence="7">
        <text>12-hexadecanoyloxy-octadecanoate + H2O = 12-hydroxyoctadecanoate + hexadecanoate + H(+)</text>
        <dbReference type="Rhea" id="RHEA:52056"/>
        <dbReference type="ChEBI" id="CHEBI:7896"/>
        <dbReference type="ChEBI" id="CHEBI:15377"/>
        <dbReference type="ChEBI" id="CHEBI:15378"/>
        <dbReference type="ChEBI" id="CHEBI:83677"/>
        <dbReference type="ChEBI" id="CHEBI:84201"/>
    </reaction>
    <physiologicalReaction direction="left-to-right" evidence="7">
        <dbReference type="Rhea" id="RHEA:52057"/>
    </physiologicalReaction>
</comment>
<evidence type="ECO:0008006" key="20">
    <source>
        <dbReference type="Google" id="ProtNLM"/>
    </source>
</evidence>
<sequence>MTVKNFVPVFLYLGVVFFYFYSVRKMEENQRSLRSDPDRVAKFSNTFRILGKYQGYFFTNWTFVLQILFVCLASLDEISKLIGIPSGIKNLLGKTRAFLFNALLFPCTLTVILTFWGIWYVDRELIFPKEIDEFFPSWMNHVLHSFIGVPLLLETLLPKKDHFIKFKPAAAALLIFCLVYQSLYFSIYFKDGIWLYPVYKVLDWPQRIIFNLIQVVLILGFQYTGLLIQNSKRSIRSKQKAK</sequence>
<dbReference type="GO" id="GO:0016020">
    <property type="term" value="C:membrane"/>
    <property type="evidence" value="ECO:0007669"/>
    <property type="project" value="InterPro"/>
</dbReference>
<feature type="transmembrane region" description="Helical" evidence="17">
    <location>
        <begin position="6"/>
        <end position="23"/>
    </location>
</feature>
<accession>A0A9N9XLN2</accession>
<evidence type="ECO:0000256" key="2">
    <source>
        <dbReference type="ARBA" id="ARBA00004127"/>
    </source>
</evidence>
<evidence type="ECO:0000256" key="15">
    <source>
        <dbReference type="ARBA" id="ARBA00049322"/>
    </source>
</evidence>
<comment type="catalytic activity">
    <reaction evidence="14">
        <text>13-(9Z-octadecenoyloxy)-octadecanoate + H2O = 13-hydroxy-octadecanoate + (9Z)-octadecenoate + H(+)</text>
        <dbReference type="Rhea" id="RHEA:52064"/>
        <dbReference type="ChEBI" id="CHEBI:15377"/>
        <dbReference type="ChEBI" id="CHEBI:15378"/>
        <dbReference type="ChEBI" id="CHEBI:30823"/>
        <dbReference type="ChEBI" id="CHEBI:136303"/>
        <dbReference type="ChEBI" id="CHEBI:136304"/>
    </reaction>
    <physiologicalReaction direction="left-to-right" evidence="14">
        <dbReference type="Rhea" id="RHEA:52065"/>
    </physiologicalReaction>
</comment>
<comment type="subcellular location">
    <subcellularLocation>
        <location evidence="2">Endomembrane system</location>
        <topology evidence="2">Multi-pass membrane protein</topology>
    </subcellularLocation>
</comment>
<dbReference type="EMBL" id="OU900094">
    <property type="protein sequence ID" value="CAG9853823.1"/>
    <property type="molecule type" value="Genomic_DNA"/>
</dbReference>
<dbReference type="Pfam" id="PF04750">
    <property type="entry name" value="Far-17a_AIG1"/>
    <property type="match status" value="1"/>
</dbReference>
<feature type="transmembrane region" description="Helical" evidence="17">
    <location>
        <begin position="98"/>
        <end position="118"/>
    </location>
</feature>
<dbReference type="PANTHER" id="PTHR10989">
    <property type="entry name" value="ANDROGEN-INDUCED PROTEIN 1-RELATED"/>
    <property type="match status" value="1"/>
</dbReference>
<dbReference type="OrthoDB" id="1898221at2759"/>
<evidence type="ECO:0000256" key="11">
    <source>
        <dbReference type="ARBA" id="ARBA00048701"/>
    </source>
</evidence>
<evidence type="ECO:0000313" key="19">
    <source>
        <dbReference type="Proteomes" id="UP001153712"/>
    </source>
</evidence>
<evidence type="ECO:0000256" key="6">
    <source>
        <dbReference type="ARBA" id="ARBA00023136"/>
    </source>
</evidence>
<evidence type="ECO:0000256" key="4">
    <source>
        <dbReference type="ARBA" id="ARBA00022692"/>
    </source>
</evidence>
<evidence type="ECO:0000256" key="8">
    <source>
        <dbReference type="ARBA" id="ARBA00047427"/>
    </source>
</evidence>
<keyword evidence="6 17" id="KW-0472">Membrane</keyword>
<evidence type="ECO:0000256" key="14">
    <source>
        <dbReference type="ARBA" id="ARBA00049296"/>
    </source>
</evidence>
<evidence type="ECO:0000256" key="5">
    <source>
        <dbReference type="ARBA" id="ARBA00022989"/>
    </source>
</evidence>